<dbReference type="InterPro" id="IPR036388">
    <property type="entry name" value="WH-like_DNA-bd_sf"/>
</dbReference>
<dbReference type="Gene3D" id="1.10.10.10">
    <property type="entry name" value="Winged helix-like DNA-binding domain superfamily/Winged helix DNA-binding domain"/>
    <property type="match status" value="1"/>
</dbReference>
<feature type="region of interest" description="Disordered" evidence="1">
    <location>
        <begin position="73"/>
        <end position="191"/>
    </location>
</feature>
<dbReference type="InterPro" id="IPR000835">
    <property type="entry name" value="HTH_MarR-typ"/>
</dbReference>
<feature type="region of interest" description="Disordered" evidence="1">
    <location>
        <begin position="1"/>
        <end position="47"/>
    </location>
</feature>
<feature type="domain" description="HTH marR-type" evidence="2">
    <location>
        <begin position="50"/>
        <end position="89"/>
    </location>
</feature>
<gene>
    <name evidence="3" type="ORF">E1284_28185</name>
</gene>
<dbReference type="Pfam" id="PF01047">
    <property type="entry name" value="MarR"/>
    <property type="match status" value="1"/>
</dbReference>
<dbReference type="GO" id="GO:0003700">
    <property type="term" value="F:DNA-binding transcription factor activity"/>
    <property type="evidence" value="ECO:0007669"/>
    <property type="project" value="InterPro"/>
</dbReference>
<name>A0A4V2XLG0_9ACTN</name>
<proteinExistence type="predicted"/>
<evidence type="ECO:0000256" key="1">
    <source>
        <dbReference type="SAM" id="MobiDB-lite"/>
    </source>
</evidence>
<accession>A0A4V2XLG0</accession>
<dbReference type="SUPFAM" id="SSF46785">
    <property type="entry name" value="Winged helix' DNA-binding domain"/>
    <property type="match status" value="1"/>
</dbReference>
<evidence type="ECO:0000313" key="4">
    <source>
        <dbReference type="Proteomes" id="UP000295431"/>
    </source>
</evidence>
<dbReference type="Proteomes" id="UP000295431">
    <property type="component" value="Unassembled WGS sequence"/>
</dbReference>
<sequence length="329" mass="32276">MGVEMAAKNITGNGAAGNGVTDNENAGNGAAAITGGARPTGAAGDVWDALTRNPGATVTALAEASGVSRATVTRTLTTLEGDGRAARTRGGRDGGKRLPDTWHPATATGDTPDASAPDVPTDDADATTDSPVSTDAPTADDTATGQDAPTEAPATGEDAPTGTDTATAGDAPATEPTDAEDAGDAEAGMDAAAVAEARDALTALQDAIGAALTALDAGDGAAALTAAEGAYSGSGLVRRLVRAAANGRPRTASGAPRSAPGEMRAKVAAHLTGHRGAAFTPHEIAKVIGHSAGAVSNALDRLTEAGEAELVCERPRRFTAATATRRAAR</sequence>
<dbReference type="AlphaFoldDB" id="A0A4V2XLG0"/>
<comment type="caution">
    <text evidence="3">The sequence shown here is derived from an EMBL/GenBank/DDBJ whole genome shotgun (WGS) entry which is preliminary data.</text>
</comment>
<feature type="compositionally biased region" description="Low complexity" evidence="1">
    <location>
        <begin position="110"/>
        <end position="119"/>
    </location>
</feature>
<reference evidence="3 4" key="1">
    <citation type="submission" date="2019-03" db="EMBL/GenBank/DDBJ databases">
        <title>Draft genome sequences of novel Actinobacteria.</title>
        <authorList>
            <person name="Sahin N."/>
            <person name="Ay H."/>
            <person name="Saygin H."/>
        </authorList>
    </citation>
    <scope>NUCLEOTIDE SEQUENCE [LARGE SCALE GENOMIC DNA]</scope>
    <source>
        <strain evidence="3 4">DSM 45347</strain>
    </source>
</reference>
<feature type="compositionally biased region" description="Low complexity" evidence="1">
    <location>
        <begin position="127"/>
        <end position="176"/>
    </location>
</feature>
<organism evidence="3 4">
    <name type="scientific">Actinomadura bangladeshensis</name>
    <dbReference type="NCBI Taxonomy" id="453573"/>
    <lineage>
        <taxon>Bacteria</taxon>
        <taxon>Bacillati</taxon>
        <taxon>Actinomycetota</taxon>
        <taxon>Actinomycetes</taxon>
        <taxon>Streptosporangiales</taxon>
        <taxon>Thermomonosporaceae</taxon>
        <taxon>Actinomadura</taxon>
    </lineage>
</organism>
<feature type="compositionally biased region" description="Basic and acidic residues" evidence="1">
    <location>
        <begin position="81"/>
        <end position="100"/>
    </location>
</feature>
<dbReference type="EMBL" id="SMJW01000179">
    <property type="protein sequence ID" value="TDC10276.1"/>
    <property type="molecule type" value="Genomic_DNA"/>
</dbReference>
<protein>
    <submittedName>
        <fullName evidence="3">MarR family transcriptional regulator</fullName>
    </submittedName>
</protein>
<evidence type="ECO:0000259" key="2">
    <source>
        <dbReference type="Pfam" id="PF01047"/>
    </source>
</evidence>
<feature type="compositionally biased region" description="Low complexity" evidence="1">
    <location>
        <begin position="23"/>
        <end position="37"/>
    </location>
</feature>
<keyword evidence="4" id="KW-1185">Reference proteome</keyword>
<evidence type="ECO:0000313" key="3">
    <source>
        <dbReference type="EMBL" id="TDC10276.1"/>
    </source>
</evidence>
<dbReference type="InterPro" id="IPR036390">
    <property type="entry name" value="WH_DNA-bd_sf"/>
</dbReference>
<dbReference type="OrthoDB" id="3483797at2"/>